<dbReference type="PROSITE" id="PS50112">
    <property type="entry name" value="PAS"/>
    <property type="match status" value="1"/>
</dbReference>
<dbReference type="InterPro" id="IPR035965">
    <property type="entry name" value="PAS-like_dom_sf"/>
</dbReference>
<dbReference type="InterPro" id="IPR000014">
    <property type="entry name" value="PAS"/>
</dbReference>
<dbReference type="Pfam" id="PF02518">
    <property type="entry name" value="HATPase_c"/>
    <property type="match status" value="1"/>
</dbReference>
<dbReference type="SMART" id="SM00388">
    <property type="entry name" value="HisKA"/>
    <property type="match status" value="1"/>
</dbReference>
<evidence type="ECO:0000259" key="10">
    <source>
        <dbReference type="PROSITE" id="PS50113"/>
    </source>
</evidence>
<comment type="catalytic activity">
    <reaction evidence="1">
        <text>ATP + protein L-histidine = ADP + protein N-phospho-L-histidine.</text>
        <dbReference type="EC" id="2.7.13.3"/>
    </reaction>
</comment>
<dbReference type="PROSITE" id="PS50113">
    <property type="entry name" value="PAC"/>
    <property type="match status" value="1"/>
</dbReference>
<evidence type="ECO:0000256" key="2">
    <source>
        <dbReference type="ARBA" id="ARBA00012438"/>
    </source>
</evidence>
<dbReference type="Gene3D" id="3.40.50.2300">
    <property type="match status" value="1"/>
</dbReference>
<feature type="domain" description="PAS" evidence="9">
    <location>
        <begin position="578"/>
        <end position="630"/>
    </location>
</feature>
<dbReference type="InterPro" id="IPR005467">
    <property type="entry name" value="His_kinase_dom"/>
</dbReference>
<dbReference type="AlphaFoldDB" id="A0A495J3A6"/>
<comment type="caution">
    <text evidence="11">The sequence shown here is derived from an EMBL/GenBank/DDBJ whole genome shotgun (WGS) entry which is preliminary data.</text>
</comment>
<dbReference type="SMART" id="SM00086">
    <property type="entry name" value="PAC"/>
    <property type="match status" value="3"/>
</dbReference>
<evidence type="ECO:0000313" key="12">
    <source>
        <dbReference type="Proteomes" id="UP000268007"/>
    </source>
</evidence>
<dbReference type="Pfam" id="PF08447">
    <property type="entry name" value="PAS_3"/>
    <property type="match status" value="2"/>
</dbReference>
<dbReference type="CDD" id="cd00082">
    <property type="entry name" value="HisKA"/>
    <property type="match status" value="1"/>
</dbReference>
<evidence type="ECO:0000313" key="11">
    <source>
        <dbReference type="EMBL" id="RKR83466.1"/>
    </source>
</evidence>
<dbReference type="Gene3D" id="3.30.450.20">
    <property type="entry name" value="PAS domain"/>
    <property type="match status" value="3"/>
</dbReference>
<feature type="transmembrane region" description="Helical" evidence="6">
    <location>
        <begin position="74"/>
        <end position="93"/>
    </location>
</feature>
<reference evidence="11 12" key="1">
    <citation type="submission" date="2018-10" db="EMBL/GenBank/DDBJ databases">
        <title>Genomic Encyclopedia of Archaeal and Bacterial Type Strains, Phase II (KMG-II): from individual species to whole genera.</title>
        <authorList>
            <person name="Goeker M."/>
        </authorList>
    </citation>
    <scope>NUCLEOTIDE SEQUENCE [LARGE SCALE GENOMIC DNA]</scope>
    <source>
        <strain evidence="11 12">DSM 18602</strain>
    </source>
</reference>
<evidence type="ECO:0000256" key="5">
    <source>
        <dbReference type="PROSITE-ProRule" id="PRU00169"/>
    </source>
</evidence>
<dbReference type="PANTHER" id="PTHR45339">
    <property type="entry name" value="HYBRID SIGNAL TRANSDUCTION HISTIDINE KINASE J"/>
    <property type="match status" value="1"/>
</dbReference>
<dbReference type="SUPFAM" id="SSF52172">
    <property type="entry name" value="CheY-like"/>
    <property type="match status" value="1"/>
</dbReference>
<dbReference type="InterPro" id="IPR001610">
    <property type="entry name" value="PAC"/>
</dbReference>
<sequence>MFLNLQRLLKSDVDKNLYRFIFIAIGLLNLLLHFLFLSYASLSFDPVAIRIICSFCFLITFLLSFSGQASVFKIGGYFAVVVFLAVNNCYLLGVNNYTGEYFLGSLIGLVVITYTCTKIEELALFILINFVAFAVASRLTTNPVDDIPVKLLTVALFSGLGCMMFLYRRAFIVKYLATREQVNEKDALLTKTSSLLEQNSSKLQSLASSNLNLVFEFNQYKICVNAWCPADDDLAPKVEAMTGKSITHLYIDALPGQIKMALKTLKPSVFEFQSLFGNRVWYRAVVNPLFNDELRFTGSLTLTLTDITEVKKVFNALKESDLVLYNEQVVAKMGSWWTDITGRDISWSNNLFSILEISEIPPERSKLNYYISLIHPEDRDGAQHFFTTLADKPLIEFEHRLTTPKGNLKYLKVVSGYPVQDENGKLIKVVGIIQDITDTKTDILTIKKKQAELAEIQATAKIGGWKWDISLNNLTWSDEVYKIYELDREVVKHEDHIQLFLSFIHPDDRPNIALIFKNYLKIDKEFFEYRIITAAGNLKYLSLIIGKTLINEHGIKSIAGTLQDQSDRKKVDFDFERAENKYKNVLETINMAAVTLNKKGDIVFCNKYLADIAGYDKADLLGMNWIDTFVAEHLKDQFRAWLNSNSFYSQHTSPIICRNGKQRMINWKNTVTYDEFGKIEQTTSIGEDITDIKKAREALIIAKENAEKSSRFKSEFLSIMSHEIRTPMNSVIGTTNLLLQDNPAPRQIEYLHTLRYSSNTLLQLINDILDYNKIEAGKLELYKTPFNIQKMVQNILQSFKTKADDSESLLVLDIDENIPQNLIGDQLRLGQILNNLIGNAVKFTPKGSVTITLSVKQQKTNSVVINFSIKDTGIGIAPQNIDKIFDPFTQEYSSTQSDYGGTGLGLAITKRLVELHNSTINLVSQVGKGTEFSFAIVFEKANVFETDQRTIEGSKPTETNITGMKILLVDDNKMNLLIANKFLKNWHANVDQAINGQIAVEKAMQHNYDIIIMDLQMPVMDGFEAAAIIKQTQPDLPIIALSADAMPETRLKAEQHGMDDYLTKPFVPEILFEKIVKYYKPTVSLPKW</sequence>
<dbReference type="SUPFAM" id="SSF55874">
    <property type="entry name" value="ATPase domain of HSP90 chaperone/DNA topoisomerase II/histidine kinase"/>
    <property type="match status" value="1"/>
</dbReference>
<evidence type="ECO:0000259" key="7">
    <source>
        <dbReference type="PROSITE" id="PS50109"/>
    </source>
</evidence>
<feature type="domain" description="Histidine kinase" evidence="7">
    <location>
        <begin position="719"/>
        <end position="940"/>
    </location>
</feature>
<evidence type="ECO:0000256" key="6">
    <source>
        <dbReference type="SAM" id="Phobius"/>
    </source>
</evidence>
<dbReference type="CDD" id="cd16922">
    <property type="entry name" value="HATPase_EvgS-ArcB-TorS-like"/>
    <property type="match status" value="1"/>
</dbReference>
<dbReference type="InterPro" id="IPR001789">
    <property type="entry name" value="Sig_transdc_resp-reg_receiver"/>
</dbReference>
<keyword evidence="6" id="KW-0812">Transmembrane</keyword>
<dbReference type="GO" id="GO:0006355">
    <property type="term" value="P:regulation of DNA-templated transcription"/>
    <property type="evidence" value="ECO:0007669"/>
    <property type="project" value="InterPro"/>
</dbReference>
<proteinExistence type="predicted"/>
<feature type="transmembrane region" description="Helical" evidence="6">
    <location>
        <begin position="47"/>
        <end position="67"/>
    </location>
</feature>
<feature type="transmembrane region" description="Helical" evidence="6">
    <location>
        <begin position="147"/>
        <end position="167"/>
    </location>
</feature>
<feature type="modified residue" description="4-aspartylphosphate" evidence="5">
    <location>
        <position position="1014"/>
    </location>
</feature>
<dbReference type="EC" id="2.7.13.3" evidence="2"/>
<evidence type="ECO:0000259" key="9">
    <source>
        <dbReference type="PROSITE" id="PS50112"/>
    </source>
</evidence>
<name>A0A495J3A6_9SPHI</name>
<dbReference type="SUPFAM" id="SSF55785">
    <property type="entry name" value="PYP-like sensor domain (PAS domain)"/>
    <property type="match status" value="3"/>
</dbReference>
<dbReference type="Pfam" id="PF00072">
    <property type="entry name" value="Response_reg"/>
    <property type="match status" value="1"/>
</dbReference>
<dbReference type="PANTHER" id="PTHR45339:SF1">
    <property type="entry name" value="HYBRID SIGNAL TRANSDUCTION HISTIDINE KINASE J"/>
    <property type="match status" value="1"/>
</dbReference>
<accession>A0A495J3A6</accession>
<dbReference type="Gene3D" id="1.10.287.130">
    <property type="match status" value="1"/>
</dbReference>
<dbReference type="GO" id="GO:0000155">
    <property type="term" value="F:phosphorelay sensor kinase activity"/>
    <property type="evidence" value="ECO:0007669"/>
    <property type="project" value="InterPro"/>
</dbReference>
<dbReference type="InterPro" id="IPR003661">
    <property type="entry name" value="HisK_dim/P_dom"/>
</dbReference>
<evidence type="ECO:0000256" key="3">
    <source>
        <dbReference type="ARBA" id="ARBA00022553"/>
    </source>
</evidence>
<dbReference type="Proteomes" id="UP000268007">
    <property type="component" value="Unassembled WGS sequence"/>
</dbReference>
<dbReference type="InterPro" id="IPR011006">
    <property type="entry name" value="CheY-like_superfamily"/>
</dbReference>
<dbReference type="CDD" id="cd00130">
    <property type="entry name" value="PAS"/>
    <property type="match status" value="1"/>
</dbReference>
<evidence type="ECO:0000256" key="1">
    <source>
        <dbReference type="ARBA" id="ARBA00000085"/>
    </source>
</evidence>
<dbReference type="SMART" id="SM00387">
    <property type="entry name" value="HATPase_c"/>
    <property type="match status" value="1"/>
</dbReference>
<dbReference type="NCBIfam" id="TIGR00229">
    <property type="entry name" value="sensory_box"/>
    <property type="match status" value="1"/>
</dbReference>
<feature type="domain" description="PAC" evidence="10">
    <location>
        <begin position="395"/>
        <end position="448"/>
    </location>
</feature>
<dbReference type="InterPro" id="IPR013655">
    <property type="entry name" value="PAS_fold_3"/>
</dbReference>
<keyword evidence="6" id="KW-1133">Transmembrane helix</keyword>
<dbReference type="PROSITE" id="PS50109">
    <property type="entry name" value="HIS_KIN"/>
    <property type="match status" value="1"/>
</dbReference>
<dbReference type="EMBL" id="RBKU01000001">
    <property type="protein sequence ID" value="RKR83466.1"/>
    <property type="molecule type" value="Genomic_DNA"/>
</dbReference>
<dbReference type="PROSITE" id="PS50110">
    <property type="entry name" value="RESPONSE_REGULATORY"/>
    <property type="match status" value="1"/>
</dbReference>
<dbReference type="SMART" id="SM00091">
    <property type="entry name" value="PAS"/>
    <property type="match status" value="2"/>
</dbReference>
<dbReference type="SMART" id="SM00448">
    <property type="entry name" value="REC"/>
    <property type="match status" value="1"/>
</dbReference>
<organism evidence="11 12">
    <name type="scientific">Mucilaginibacter gracilis</name>
    <dbReference type="NCBI Taxonomy" id="423350"/>
    <lineage>
        <taxon>Bacteria</taxon>
        <taxon>Pseudomonadati</taxon>
        <taxon>Bacteroidota</taxon>
        <taxon>Sphingobacteriia</taxon>
        <taxon>Sphingobacteriales</taxon>
        <taxon>Sphingobacteriaceae</taxon>
        <taxon>Mucilaginibacter</taxon>
    </lineage>
</organism>
<dbReference type="Pfam" id="PF00512">
    <property type="entry name" value="HisKA"/>
    <property type="match status" value="1"/>
</dbReference>
<dbReference type="Gene3D" id="2.10.70.100">
    <property type="match status" value="1"/>
</dbReference>
<dbReference type="Gene3D" id="3.30.565.10">
    <property type="entry name" value="Histidine kinase-like ATPase, C-terminal domain"/>
    <property type="match status" value="1"/>
</dbReference>
<dbReference type="InterPro" id="IPR000700">
    <property type="entry name" value="PAS-assoc_C"/>
</dbReference>
<dbReference type="OrthoDB" id="9811889at2"/>
<keyword evidence="6" id="KW-0472">Membrane</keyword>
<dbReference type="InterPro" id="IPR036890">
    <property type="entry name" value="HATPase_C_sf"/>
</dbReference>
<dbReference type="InterPro" id="IPR036097">
    <property type="entry name" value="HisK_dim/P_sf"/>
</dbReference>
<dbReference type="CDD" id="cd17546">
    <property type="entry name" value="REC_hyHK_CKI1_RcsC-like"/>
    <property type="match status" value="1"/>
</dbReference>
<feature type="domain" description="Response regulatory" evidence="8">
    <location>
        <begin position="965"/>
        <end position="1079"/>
    </location>
</feature>
<dbReference type="PRINTS" id="PR00344">
    <property type="entry name" value="BCTRLSENSOR"/>
</dbReference>
<dbReference type="Pfam" id="PF00989">
    <property type="entry name" value="PAS"/>
    <property type="match status" value="1"/>
</dbReference>
<evidence type="ECO:0000259" key="8">
    <source>
        <dbReference type="PROSITE" id="PS50110"/>
    </source>
</evidence>
<dbReference type="InterPro" id="IPR003594">
    <property type="entry name" value="HATPase_dom"/>
</dbReference>
<gene>
    <name evidence="11" type="ORF">BDD43_3675</name>
</gene>
<dbReference type="InterPro" id="IPR013767">
    <property type="entry name" value="PAS_fold"/>
</dbReference>
<feature type="transmembrane region" description="Helical" evidence="6">
    <location>
        <begin position="20"/>
        <end position="41"/>
    </location>
</feature>
<keyword evidence="3 5" id="KW-0597">Phosphoprotein</keyword>
<keyword evidence="4" id="KW-0902">Two-component regulatory system</keyword>
<dbReference type="InterPro" id="IPR004358">
    <property type="entry name" value="Sig_transdc_His_kin-like_C"/>
</dbReference>
<dbReference type="SUPFAM" id="SSF47384">
    <property type="entry name" value="Homodimeric domain of signal transducing histidine kinase"/>
    <property type="match status" value="1"/>
</dbReference>
<evidence type="ECO:0000256" key="4">
    <source>
        <dbReference type="ARBA" id="ARBA00023012"/>
    </source>
</evidence>
<protein>
    <recommendedName>
        <fullName evidence="2">histidine kinase</fullName>
        <ecNumber evidence="2">2.7.13.3</ecNumber>
    </recommendedName>
</protein>
<dbReference type="FunFam" id="3.30.565.10:FF:000010">
    <property type="entry name" value="Sensor histidine kinase RcsC"/>
    <property type="match status" value="1"/>
</dbReference>
<keyword evidence="12" id="KW-1185">Reference proteome</keyword>